<evidence type="ECO:0000256" key="7">
    <source>
        <dbReference type="ARBA" id="ARBA00023136"/>
    </source>
</evidence>
<dbReference type="HAMAP" id="MF_00033">
    <property type="entry name" value="MurG"/>
    <property type="match status" value="1"/>
</dbReference>
<evidence type="ECO:0000256" key="2">
    <source>
        <dbReference type="ARBA" id="ARBA00022618"/>
    </source>
</evidence>
<dbReference type="Pfam" id="PF03033">
    <property type="entry name" value="Glyco_transf_28"/>
    <property type="match status" value="1"/>
</dbReference>
<keyword evidence="5" id="KW-0133">Cell shape</keyword>
<dbReference type="Proteomes" id="UP001190926">
    <property type="component" value="Unassembled WGS sequence"/>
</dbReference>
<comment type="caution">
    <text evidence="12">The sequence shown here is derived from an EMBL/GenBank/DDBJ whole genome shotgun (WGS) entry which is preliminary data.</text>
</comment>
<dbReference type="AlphaFoldDB" id="A0AAD4ISF4"/>
<feature type="domain" description="Glycosyl transferase family 28 C-terminal" evidence="11">
    <location>
        <begin position="235"/>
        <end position="395"/>
    </location>
</feature>
<dbReference type="Gene3D" id="3.40.50.2000">
    <property type="entry name" value="Glycogen Phosphorylase B"/>
    <property type="match status" value="2"/>
</dbReference>
<dbReference type="GO" id="GO:0008360">
    <property type="term" value="P:regulation of cell shape"/>
    <property type="evidence" value="ECO:0007669"/>
    <property type="project" value="UniProtKB-KW"/>
</dbReference>
<keyword evidence="8" id="KW-0131">Cell cycle</keyword>
<dbReference type="CDD" id="cd03785">
    <property type="entry name" value="GT28_MurG"/>
    <property type="match status" value="1"/>
</dbReference>
<evidence type="ECO:0000256" key="1">
    <source>
        <dbReference type="ARBA" id="ARBA00022475"/>
    </source>
</evidence>
<dbReference type="PANTHER" id="PTHR21015:SF22">
    <property type="entry name" value="GLYCOSYLTRANSFERASE"/>
    <property type="match status" value="1"/>
</dbReference>
<evidence type="ECO:0000256" key="6">
    <source>
        <dbReference type="ARBA" id="ARBA00022984"/>
    </source>
</evidence>
<sequence>MAAFASSSLYPSTTPLQSPLSFSAQLRAVSNNAVSAPAHNLRVVFAAGGTGGHIYPAIAIADQLKILNPNAQFLFVGTPTGMEAKAIPSAGFPFTTVPAAPLARPFLSPRNLFVLPLILTSSVFKNLKILHEFDPDIVIGTGGFVSFPTCLAAAIKGVKLLIQEQNSVPGVANLVLSLFADKICVAFNSSVECFWQRDKCVVCGNPVRLSLMNNTSKAAAIRHFFRAVEGEKKLVLVLGGSLGANAINIALFNVYFQMLSENEELFIIWQTGTESFSEMESLVRTHPRLFLSPFLHAVDLAYAAADLIVSRAGAMTCYEILATGKPSILIPSPHVAEGHQFKNAQLMADVAGSRVIMEDELDSATLRKAIEEIIDNDNLMQEMSERASRAAKTNASAEIAELVISLTTDVDLSS</sequence>
<dbReference type="InterPro" id="IPR006009">
    <property type="entry name" value="GlcNAc_MurG"/>
</dbReference>
<keyword evidence="7" id="KW-0472">Membrane</keyword>
<evidence type="ECO:0000256" key="3">
    <source>
        <dbReference type="ARBA" id="ARBA00022676"/>
    </source>
</evidence>
<keyword evidence="9" id="KW-0961">Cell wall biogenesis/degradation</keyword>
<dbReference type="Pfam" id="PF04101">
    <property type="entry name" value="Glyco_tran_28_C"/>
    <property type="match status" value="1"/>
</dbReference>
<name>A0AAD4ISF4_PERFH</name>
<dbReference type="GO" id="GO:0051301">
    <property type="term" value="P:cell division"/>
    <property type="evidence" value="ECO:0007669"/>
    <property type="project" value="UniProtKB-KW"/>
</dbReference>
<accession>A0AAD4ISF4</accession>
<feature type="domain" description="Glycosyltransferase family 28 N-terminal" evidence="10">
    <location>
        <begin position="43"/>
        <end position="184"/>
    </location>
</feature>
<evidence type="ECO:0000256" key="8">
    <source>
        <dbReference type="ARBA" id="ARBA00023306"/>
    </source>
</evidence>
<proteinExistence type="inferred from homology"/>
<evidence type="ECO:0000259" key="10">
    <source>
        <dbReference type="Pfam" id="PF03033"/>
    </source>
</evidence>
<protein>
    <submittedName>
        <fullName evidence="12">UDP-Glycosyltransferase superfamily protein</fullName>
    </submittedName>
</protein>
<keyword evidence="3" id="KW-0328">Glycosyltransferase</keyword>
<dbReference type="SUPFAM" id="SSF53756">
    <property type="entry name" value="UDP-Glycosyltransferase/glycogen phosphorylase"/>
    <property type="match status" value="1"/>
</dbReference>
<evidence type="ECO:0000256" key="9">
    <source>
        <dbReference type="ARBA" id="ARBA00023316"/>
    </source>
</evidence>
<evidence type="ECO:0000259" key="11">
    <source>
        <dbReference type="Pfam" id="PF04101"/>
    </source>
</evidence>
<dbReference type="NCBIfam" id="TIGR01133">
    <property type="entry name" value="murG"/>
    <property type="match status" value="1"/>
</dbReference>
<keyword evidence="2" id="KW-0132">Cell division</keyword>
<keyword evidence="4" id="KW-0808">Transferase</keyword>
<gene>
    <name evidence="12" type="ORF">C2S53_003403</name>
</gene>
<dbReference type="PANTHER" id="PTHR21015">
    <property type="entry name" value="UDP-N-ACETYLGLUCOSAMINE--N-ACETYLMURAMYL-(PENTAPEPTIDE) PYROPHOSPHORYL-UNDECAPRENOL N-ACETYLGLUCOSAMINE TRANSFERASE 1"/>
    <property type="match status" value="1"/>
</dbReference>
<reference evidence="12 13" key="1">
    <citation type="journal article" date="2021" name="Nat. Commun.">
        <title>Incipient diploidization of the medicinal plant Perilla within 10,000 years.</title>
        <authorList>
            <person name="Zhang Y."/>
            <person name="Shen Q."/>
            <person name="Leng L."/>
            <person name="Zhang D."/>
            <person name="Chen S."/>
            <person name="Shi Y."/>
            <person name="Ning Z."/>
            <person name="Chen S."/>
        </authorList>
    </citation>
    <scope>NUCLEOTIDE SEQUENCE [LARGE SCALE GENOMIC DNA]</scope>
    <source>
        <strain evidence="13">cv. PC099</strain>
    </source>
</reference>
<dbReference type="InterPro" id="IPR004276">
    <property type="entry name" value="GlycoTrans_28_N"/>
</dbReference>
<keyword evidence="13" id="KW-1185">Reference proteome</keyword>
<dbReference type="GO" id="GO:0005975">
    <property type="term" value="P:carbohydrate metabolic process"/>
    <property type="evidence" value="ECO:0007669"/>
    <property type="project" value="InterPro"/>
</dbReference>
<organism evidence="12 13">
    <name type="scientific">Perilla frutescens var. hirtella</name>
    <name type="common">Perilla citriodora</name>
    <name type="synonym">Perilla setoyensis</name>
    <dbReference type="NCBI Taxonomy" id="608512"/>
    <lineage>
        <taxon>Eukaryota</taxon>
        <taxon>Viridiplantae</taxon>
        <taxon>Streptophyta</taxon>
        <taxon>Embryophyta</taxon>
        <taxon>Tracheophyta</taxon>
        <taxon>Spermatophyta</taxon>
        <taxon>Magnoliopsida</taxon>
        <taxon>eudicotyledons</taxon>
        <taxon>Gunneridae</taxon>
        <taxon>Pentapetalae</taxon>
        <taxon>asterids</taxon>
        <taxon>lamiids</taxon>
        <taxon>Lamiales</taxon>
        <taxon>Lamiaceae</taxon>
        <taxon>Nepetoideae</taxon>
        <taxon>Elsholtzieae</taxon>
        <taxon>Perilla</taxon>
    </lineage>
</organism>
<evidence type="ECO:0000313" key="13">
    <source>
        <dbReference type="Proteomes" id="UP001190926"/>
    </source>
</evidence>
<evidence type="ECO:0000256" key="5">
    <source>
        <dbReference type="ARBA" id="ARBA00022960"/>
    </source>
</evidence>
<dbReference type="EMBL" id="SDAM02003295">
    <property type="protein sequence ID" value="KAH6820708.1"/>
    <property type="molecule type" value="Genomic_DNA"/>
</dbReference>
<evidence type="ECO:0000256" key="4">
    <source>
        <dbReference type="ARBA" id="ARBA00022679"/>
    </source>
</evidence>
<dbReference type="GO" id="GO:0050511">
    <property type="term" value="F:undecaprenyldiphospho-muramoylpentapeptide beta-N-acetylglucosaminyltransferase activity"/>
    <property type="evidence" value="ECO:0007669"/>
    <property type="project" value="InterPro"/>
</dbReference>
<keyword evidence="6" id="KW-0573">Peptidoglycan synthesis</keyword>
<dbReference type="InterPro" id="IPR007235">
    <property type="entry name" value="Glyco_trans_28_C"/>
</dbReference>
<evidence type="ECO:0000313" key="12">
    <source>
        <dbReference type="EMBL" id="KAH6820708.1"/>
    </source>
</evidence>
<keyword evidence="1" id="KW-1003">Cell membrane</keyword>
<dbReference type="GO" id="GO:0071555">
    <property type="term" value="P:cell wall organization"/>
    <property type="evidence" value="ECO:0007669"/>
    <property type="project" value="UniProtKB-KW"/>
</dbReference>